<reference evidence="1 2" key="1">
    <citation type="journal article" date="2008" name="Science">
        <title>The Physcomitrella genome reveals evolutionary insights into the conquest of land by plants.</title>
        <authorList>
            <person name="Rensing S."/>
            <person name="Lang D."/>
            <person name="Zimmer A."/>
            <person name="Terry A."/>
            <person name="Salamov A."/>
            <person name="Shapiro H."/>
            <person name="Nishiyama T."/>
            <person name="Perroud P.-F."/>
            <person name="Lindquist E."/>
            <person name="Kamisugi Y."/>
            <person name="Tanahashi T."/>
            <person name="Sakakibara K."/>
            <person name="Fujita T."/>
            <person name="Oishi K."/>
            <person name="Shin-I T."/>
            <person name="Kuroki Y."/>
            <person name="Toyoda A."/>
            <person name="Suzuki Y."/>
            <person name="Hashimoto A."/>
            <person name="Yamaguchi K."/>
            <person name="Sugano A."/>
            <person name="Kohara Y."/>
            <person name="Fujiyama A."/>
            <person name="Anterola A."/>
            <person name="Aoki S."/>
            <person name="Ashton N."/>
            <person name="Barbazuk W.B."/>
            <person name="Barker E."/>
            <person name="Bennetzen J."/>
            <person name="Bezanilla M."/>
            <person name="Blankenship R."/>
            <person name="Cho S.H."/>
            <person name="Dutcher S."/>
            <person name="Estelle M."/>
            <person name="Fawcett J.A."/>
            <person name="Gundlach H."/>
            <person name="Hanada K."/>
            <person name="Heyl A."/>
            <person name="Hicks K.A."/>
            <person name="Hugh J."/>
            <person name="Lohr M."/>
            <person name="Mayer K."/>
            <person name="Melkozernov A."/>
            <person name="Murata T."/>
            <person name="Nelson D."/>
            <person name="Pils B."/>
            <person name="Prigge M."/>
            <person name="Reiss B."/>
            <person name="Renner T."/>
            <person name="Rombauts S."/>
            <person name="Rushton P."/>
            <person name="Sanderfoot A."/>
            <person name="Schween G."/>
            <person name="Shiu S.-H."/>
            <person name="Stueber K."/>
            <person name="Theodoulou F.L."/>
            <person name="Tu H."/>
            <person name="Van de Peer Y."/>
            <person name="Verrier P.J."/>
            <person name="Waters E."/>
            <person name="Wood A."/>
            <person name="Yang L."/>
            <person name="Cove D."/>
            <person name="Cuming A."/>
            <person name="Hasebe M."/>
            <person name="Lucas S."/>
            <person name="Mishler D.B."/>
            <person name="Reski R."/>
            <person name="Grigoriev I."/>
            <person name="Quatrano R.S."/>
            <person name="Boore J.L."/>
        </authorList>
    </citation>
    <scope>NUCLEOTIDE SEQUENCE [LARGE SCALE GENOMIC DNA]</scope>
    <source>
        <strain evidence="1 2">cv. Gransden 2004</strain>
    </source>
</reference>
<proteinExistence type="predicted"/>
<dbReference type="EnsemblPlants" id="Pp3c5_24140V3.3">
    <property type="protein sequence ID" value="PAC:32954098.CDS.1"/>
    <property type="gene ID" value="Pp3c5_24140"/>
</dbReference>
<dbReference type="AlphaFoldDB" id="A0A7I4EVH9"/>
<organism evidence="1 2">
    <name type="scientific">Physcomitrium patens</name>
    <name type="common">Spreading-leaved earth moss</name>
    <name type="synonym">Physcomitrella patens</name>
    <dbReference type="NCBI Taxonomy" id="3218"/>
    <lineage>
        <taxon>Eukaryota</taxon>
        <taxon>Viridiplantae</taxon>
        <taxon>Streptophyta</taxon>
        <taxon>Embryophyta</taxon>
        <taxon>Bryophyta</taxon>
        <taxon>Bryophytina</taxon>
        <taxon>Bryopsida</taxon>
        <taxon>Funariidae</taxon>
        <taxon>Funariales</taxon>
        <taxon>Funariaceae</taxon>
        <taxon>Physcomitrium</taxon>
    </lineage>
</organism>
<accession>A0A7I4EVH9</accession>
<dbReference type="EMBL" id="ABEU02000005">
    <property type="status" value="NOT_ANNOTATED_CDS"/>
    <property type="molecule type" value="Genomic_DNA"/>
</dbReference>
<evidence type="ECO:0000313" key="1">
    <source>
        <dbReference type="EnsemblPlants" id="PAC:32954098.CDS.1"/>
    </source>
</evidence>
<keyword evidence="2" id="KW-1185">Reference proteome</keyword>
<protein>
    <submittedName>
        <fullName evidence="1">Uncharacterized protein</fullName>
    </submittedName>
</protein>
<dbReference type="Gramene" id="Pp3c5_24140V3.3">
    <property type="protein sequence ID" value="PAC:32954098.CDS.1"/>
    <property type="gene ID" value="Pp3c5_24140"/>
</dbReference>
<dbReference type="Proteomes" id="UP000006727">
    <property type="component" value="Chromosome 5"/>
</dbReference>
<reference evidence="1 2" key="2">
    <citation type="journal article" date="2018" name="Plant J.">
        <title>The Physcomitrella patens chromosome-scale assembly reveals moss genome structure and evolution.</title>
        <authorList>
            <person name="Lang D."/>
            <person name="Ullrich K.K."/>
            <person name="Murat F."/>
            <person name="Fuchs J."/>
            <person name="Jenkins J."/>
            <person name="Haas F.B."/>
            <person name="Piednoel M."/>
            <person name="Gundlach H."/>
            <person name="Van Bel M."/>
            <person name="Meyberg R."/>
            <person name="Vives C."/>
            <person name="Morata J."/>
            <person name="Symeonidi A."/>
            <person name="Hiss M."/>
            <person name="Muchero W."/>
            <person name="Kamisugi Y."/>
            <person name="Saleh O."/>
            <person name="Blanc G."/>
            <person name="Decker E.L."/>
            <person name="van Gessel N."/>
            <person name="Grimwood J."/>
            <person name="Hayes R.D."/>
            <person name="Graham S.W."/>
            <person name="Gunter L.E."/>
            <person name="McDaniel S.F."/>
            <person name="Hoernstein S.N.W."/>
            <person name="Larsson A."/>
            <person name="Li F.W."/>
            <person name="Perroud P.F."/>
            <person name="Phillips J."/>
            <person name="Ranjan P."/>
            <person name="Rokshar D.S."/>
            <person name="Rothfels C.J."/>
            <person name="Schneider L."/>
            <person name="Shu S."/>
            <person name="Stevenson D.W."/>
            <person name="Thummler F."/>
            <person name="Tillich M."/>
            <person name="Villarreal Aguilar J.C."/>
            <person name="Widiez T."/>
            <person name="Wong G.K."/>
            <person name="Wymore A."/>
            <person name="Zhang Y."/>
            <person name="Zimmer A.D."/>
            <person name="Quatrano R.S."/>
            <person name="Mayer K.F.X."/>
            <person name="Goodstein D."/>
            <person name="Casacuberta J.M."/>
            <person name="Vandepoele K."/>
            <person name="Reski R."/>
            <person name="Cuming A.C."/>
            <person name="Tuskan G.A."/>
            <person name="Maumus F."/>
            <person name="Salse J."/>
            <person name="Schmutz J."/>
            <person name="Rensing S.A."/>
        </authorList>
    </citation>
    <scope>NUCLEOTIDE SEQUENCE [LARGE SCALE GENOMIC DNA]</scope>
    <source>
        <strain evidence="1 2">cv. Gransden 2004</strain>
    </source>
</reference>
<name>A0A7I4EVH9_PHYPA</name>
<sequence length="99" mass="10844">MPRLLRTLLSLTTWSIQGINRGLSASRIQEQGRDGGSFQPTTNDHDPSALLKARFKGLFASDLSPKRARCKLVRTISSSPSLLTQKQCAPNIYLEAAGM</sequence>
<reference evidence="1" key="3">
    <citation type="submission" date="2020-12" db="UniProtKB">
        <authorList>
            <consortium name="EnsemblPlants"/>
        </authorList>
    </citation>
    <scope>IDENTIFICATION</scope>
</reference>
<evidence type="ECO:0000313" key="2">
    <source>
        <dbReference type="Proteomes" id="UP000006727"/>
    </source>
</evidence>